<protein>
    <submittedName>
        <fullName evidence="1">Uncharacterized protein</fullName>
    </submittedName>
</protein>
<accession>W6MTR3</accession>
<evidence type="ECO:0000313" key="2">
    <source>
        <dbReference type="Proteomes" id="UP000019384"/>
    </source>
</evidence>
<evidence type="ECO:0000313" key="1">
    <source>
        <dbReference type="EMBL" id="CDK29868.1"/>
    </source>
</evidence>
<gene>
    <name evidence="1" type="ORF">KUCA_T00005862001</name>
</gene>
<organism evidence="1 2">
    <name type="scientific">Kuraishia capsulata CBS 1993</name>
    <dbReference type="NCBI Taxonomy" id="1382522"/>
    <lineage>
        <taxon>Eukaryota</taxon>
        <taxon>Fungi</taxon>
        <taxon>Dikarya</taxon>
        <taxon>Ascomycota</taxon>
        <taxon>Saccharomycotina</taxon>
        <taxon>Pichiomycetes</taxon>
        <taxon>Pichiales</taxon>
        <taxon>Pichiaceae</taxon>
        <taxon>Kuraishia</taxon>
    </lineage>
</organism>
<dbReference type="Proteomes" id="UP000019384">
    <property type="component" value="Unassembled WGS sequence"/>
</dbReference>
<sequence length="20" mass="2353">MVSLTHPIDFSHAKNMLWKP</sequence>
<reference evidence="1" key="2">
    <citation type="submission" date="2014-02" db="EMBL/GenBank/DDBJ databases">
        <title>Complete DNA sequence of /Kuraishia capsulata/ illustrates novel genomic features among budding yeasts (/Saccharomycotina/).</title>
        <authorList>
            <person name="Morales L."/>
            <person name="Noel B."/>
            <person name="Porcel B."/>
            <person name="Marcet-Houben M."/>
            <person name="Hullo M-F."/>
            <person name="Sacerdot C."/>
            <person name="Tekaia F."/>
            <person name="Leh-Louis V."/>
            <person name="Despons L."/>
            <person name="Khanna V."/>
            <person name="Aury J-M."/>
            <person name="Barbe V."/>
            <person name="Couloux A."/>
            <person name="Labadie K."/>
            <person name="Pelletier E."/>
            <person name="Souciet J-L."/>
            <person name="Boekhout T."/>
            <person name="Gabaldon T."/>
            <person name="Wincker P."/>
            <person name="Dujon B."/>
        </authorList>
    </citation>
    <scope>NUCLEOTIDE SEQUENCE</scope>
    <source>
        <strain evidence="1">CBS 1993</strain>
    </source>
</reference>
<dbReference type="HOGENOM" id="CLU_3428535_0_0_1"/>
<dbReference type="AlphaFoldDB" id="W6MTR3"/>
<keyword evidence="2" id="KW-1185">Reference proteome</keyword>
<reference evidence="1" key="1">
    <citation type="submission" date="2013-12" db="EMBL/GenBank/DDBJ databases">
        <authorList>
            <person name="Genoscope - CEA"/>
        </authorList>
    </citation>
    <scope>NUCLEOTIDE SEQUENCE</scope>
    <source>
        <strain evidence="1">CBS 1993</strain>
    </source>
</reference>
<dbReference type="EMBL" id="HG793131">
    <property type="protein sequence ID" value="CDK29868.1"/>
    <property type="molecule type" value="Genomic_DNA"/>
</dbReference>
<name>W6MTR3_9ASCO</name>
<proteinExistence type="predicted"/>